<dbReference type="AlphaFoldDB" id="A0A4R0PIF3"/>
<dbReference type="EMBL" id="SJSO01000023">
    <property type="protein sequence ID" value="TCD18946.1"/>
    <property type="molecule type" value="Genomic_DNA"/>
</dbReference>
<accession>A0A4R0PIF3</accession>
<comment type="caution">
    <text evidence="1">The sequence shown here is derived from an EMBL/GenBank/DDBJ whole genome shotgun (WGS) entry which is preliminary data.</text>
</comment>
<protein>
    <submittedName>
        <fullName evidence="1">Uncharacterized protein</fullName>
    </submittedName>
</protein>
<dbReference type="OrthoDB" id="651679at2"/>
<gene>
    <name evidence="1" type="ORF">EZ456_20840</name>
</gene>
<evidence type="ECO:0000313" key="2">
    <source>
        <dbReference type="Proteomes" id="UP000293925"/>
    </source>
</evidence>
<dbReference type="RefSeq" id="WP_131533514.1">
    <property type="nucleotide sequence ID" value="NZ_SJSO01000023.1"/>
</dbReference>
<dbReference type="Proteomes" id="UP000293925">
    <property type="component" value="Unassembled WGS sequence"/>
</dbReference>
<sequence>MQNLANFLVRLQTFELRIITKAELKSPIKQDGNKPAYSLVHETHYYDSFTYKSEIRVLKDMALIDLLSLNDISLKREFEQLKKLKERFKLIWTNFHEHYGELRAEYPSNFIFSIQLDYLFIVNNLQSDYKDIYIGDEFVESLHDTLKIRDKFLSELVSEIDEILHPRETFEEWMVKQENQPEQVEDATAELSPKIPYNPDAGRPKFNHQYINDFLQILRTYFSKEHFSQLAALIKADEQPASQMIFNGNSNMLADAFKQLYEANLIVGCNKAELEKWILKHFLYSNGDKVNEYSEGWLSAIISSDTKVCKSPILEVRMKDKVPFLVPTVRNKKNSKY</sequence>
<reference evidence="1 2" key="1">
    <citation type="submission" date="2019-02" db="EMBL/GenBank/DDBJ databases">
        <title>Pedobacter sp. RP-3-21 sp. nov., isolated from Arctic soil.</title>
        <authorList>
            <person name="Dahal R.H."/>
        </authorList>
    </citation>
    <scope>NUCLEOTIDE SEQUENCE [LARGE SCALE GENOMIC DNA]</scope>
    <source>
        <strain evidence="1 2">RP-3-21</strain>
    </source>
</reference>
<name>A0A4R0PIF3_9SPHI</name>
<proteinExistence type="predicted"/>
<evidence type="ECO:0000313" key="1">
    <source>
        <dbReference type="EMBL" id="TCD18946.1"/>
    </source>
</evidence>
<organism evidence="1 2">
    <name type="scientific">Pedobacter psychrodurus</name>
    <dbReference type="NCBI Taxonomy" id="2530456"/>
    <lineage>
        <taxon>Bacteria</taxon>
        <taxon>Pseudomonadati</taxon>
        <taxon>Bacteroidota</taxon>
        <taxon>Sphingobacteriia</taxon>
        <taxon>Sphingobacteriales</taxon>
        <taxon>Sphingobacteriaceae</taxon>
        <taxon>Pedobacter</taxon>
    </lineage>
</organism>
<keyword evidence="2" id="KW-1185">Reference proteome</keyword>